<keyword evidence="1" id="KW-0732">Signal</keyword>
<name>A0ABZ0I0A9_9GAMM</name>
<dbReference type="RefSeq" id="WP_407347590.1">
    <property type="nucleotide sequence ID" value="NZ_CP136864.1"/>
</dbReference>
<sequence>MRDLLLSLICVVSFVTLSTNVEAQSSMSVRYGSITGVEVTTKESAVARNAIIGGVIGAVVEDSFSGALGGATAGFAITSILEGDRRVYLYTLLMDDDQTMSVAIKRPDLAIGHCAALEQDGKHANLRPVSAVHCVKDNTDAHEDHRLDIAQKCKAARQRLSTGGTAQEIDSALHDMRAYCD</sequence>
<dbReference type="EMBL" id="CP136864">
    <property type="protein sequence ID" value="WOJ92932.1"/>
    <property type="molecule type" value="Genomic_DNA"/>
</dbReference>
<reference evidence="2 3" key="1">
    <citation type="submission" date="2023-10" db="EMBL/GenBank/DDBJ databases">
        <title>Two novel species belonging to the OM43/NOR5 clade.</title>
        <authorList>
            <person name="Park M."/>
        </authorList>
    </citation>
    <scope>NUCLEOTIDE SEQUENCE [LARGE SCALE GENOMIC DNA]</scope>
    <source>
        <strain evidence="2 3">IMCC43200</strain>
    </source>
</reference>
<evidence type="ECO:0000313" key="3">
    <source>
        <dbReference type="Proteomes" id="UP001626537"/>
    </source>
</evidence>
<organism evidence="2 3">
    <name type="scientific">Congregibacter variabilis</name>
    <dbReference type="NCBI Taxonomy" id="3081200"/>
    <lineage>
        <taxon>Bacteria</taxon>
        <taxon>Pseudomonadati</taxon>
        <taxon>Pseudomonadota</taxon>
        <taxon>Gammaproteobacteria</taxon>
        <taxon>Cellvibrionales</taxon>
        <taxon>Halieaceae</taxon>
        <taxon>Congregibacter</taxon>
    </lineage>
</organism>
<gene>
    <name evidence="2" type="ORF">R0135_14215</name>
</gene>
<accession>A0ABZ0I0A9</accession>
<feature type="chain" id="PRO_5046252121" evidence="1">
    <location>
        <begin position="24"/>
        <end position="181"/>
    </location>
</feature>
<evidence type="ECO:0000256" key="1">
    <source>
        <dbReference type="SAM" id="SignalP"/>
    </source>
</evidence>
<evidence type="ECO:0000313" key="2">
    <source>
        <dbReference type="EMBL" id="WOJ92932.1"/>
    </source>
</evidence>
<keyword evidence="3" id="KW-1185">Reference proteome</keyword>
<protein>
    <submittedName>
        <fullName evidence="2">Uncharacterized protein</fullName>
    </submittedName>
</protein>
<proteinExistence type="predicted"/>
<feature type="signal peptide" evidence="1">
    <location>
        <begin position="1"/>
        <end position="23"/>
    </location>
</feature>
<dbReference type="Proteomes" id="UP001626537">
    <property type="component" value="Chromosome"/>
</dbReference>